<name>A0ABR3JKL4_9AGAR</name>
<dbReference type="EMBL" id="JASNQZ010000006">
    <property type="protein sequence ID" value="KAL0956062.1"/>
    <property type="molecule type" value="Genomic_DNA"/>
</dbReference>
<sequence length="244" mass="25186">MHALVFFVLATQAIYGTLANPLSKRAVGFIDPRKDGGSLLDDTGNGLGEPLNVIVSGLSSAQVLTDDGIVNYARAIGFSTECFGVHLGDPQSANLGDGHGAVNQTIELRQDFGDANVGTCLESLIGGNHFRVFRQNGPTANTGALFLAVSHEEDVGQGHTISPDGYNNGRDLLVASAVGRTSFKGVNYDTVAQNLTGLLAPGAAGINHGKDPSLPSADPSKSSDISITDIATDGIITLLTVTIV</sequence>
<gene>
    <name evidence="2" type="ORF">HGRIS_002231</name>
</gene>
<comment type="caution">
    <text evidence="2">The sequence shown here is derived from an EMBL/GenBank/DDBJ whole genome shotgun (WGS) entry which is preliminary data.</text>
</comment>
<reference evidence="3" key="1">
    <citation type="submission" date="2024-06" db="EMBL/GenBank/DDBJ databases">
        <title>Multi-omics analyses provide insights into the biosynthesis of the anticancer antibiotic pleurotin in Hohenbuehelia grisea.</title>
        <authorList>
            <person name="Weaver J.A."/>
            <person name="Alberti F."/>
        </authorList>
    </citation>
    <scope>NUCLEOTIDE SEQUENCE [LARGE SCALE GENOMIC DNA]</scope>
    <source>
        <strain evidence="3">T-177</strain>
    </source>
</reference>
<accession>A0ABR3JKL4</accession>
<feature type="signal peptide" evidence="1">
    <location>
        <begin position="1"/>
        <end position="19"/>
    </location>
</feature>
<protein>
    <submittedName>
        <fullName evidence="2">Uncharacterized protein</fullName>
    </submittedName>
</protein>
<organism evidence="2 3">
    <name type="scientific">Hohenbuehelia grisea</name>
    <dbReference type="NCBI Taxonomy" id="104357"/>
    <lineage>
        <taxon>Eukaryota</taxon>
        <taxon>Fungi</taxon>
        <taxon>Dikarya</taxon>
        <taxon>Basidiomycota</taxon>
        <taxon>Agaricomycotina</taxon>
        <taxon>Agaricomycetes</taxon>
        <taxon>Agaricomycetidae</taxon>
        <taxon>Agaricales</taxon>
        <taxon>Pleurotineae</taxon>
        <taxon>Pleurotaceae</taxon>
        <taxon>Hohenbuehelia</taxon>
    </lineage>
</organism>
<evidence type="ECO:0000313" key="2">
    <source>
        <dbReference type="EMBL" id="KAL0956062.1"/>
    </source>
</evidence>
<feature type="chain" id="PRO_5045877011" evidence="1">
    <location>
        <begin position="20"/>
        <end position="244"/>
    </location>
</feature>
<keyword evidence="3" id="KW-1185">Reference proteome</keyword>
<keyword evidence="1" id="KW-0732">Signal</keyword>
<evidence type="ECO:0000313" key="3">
    <source>
        <dbReference type="Proteomes" id="UP001556367"/>
    </source>
</evidence>
<evidence type="ECO:0000256" key="1">
    <source>
        <dbReference type="SAM" id="SignalP"/>
    </source>
</evidence>
<dbReference type="Proteomes" id="UP001556367">
    <property type="component" value="Unassembled WGS sequence"/>
</dbReference>
<proteinExistence type="predicted"/>